<dbReference type="PANTHER" id="PTHR43877:SF2">
    <property type="entry name" value="AMINOALKYLPHOSPHONATE N-ACETYLTRANSFERASE-RELATED"/>
    <property type="match status" value="1"/>
</dbReference>
<reference evidence="4 5" key="1">
    <citation type="submission" date="2019-11" db="EMBL/GenBank/DDBJ databases">
        <title>Novel Deefgea species.</title>
        <authorList>
            <person name="Han J.-H."/>
        </authorList>
    </citation>
    <scope>NUCLEOTIDE SEQUENCE [LARGE SCALE GENOMIC DNA]</scope>
    <source>
        <strain evidence="4 5">LMG 24817</strain>
    </source>
</reference>
<keyword evidence="2" id="KW-0012">Acyltransferase</keyword>
<accession>A0ABS2CDJ1</accession>
<gene>
    <name evidence="4" type="ORF">GM173_11605</name>
</gene>
<dbReference type="SUPFAM" id="SSF55729">
    <property type="entry name" value="Acyl-CoA N-acyltransferases (Nat)"/>
    <property type="match status" value="1"/>
</dbReference>
<protein>
    <submittedName>
        <fullName evidence="4">GNAT family N-acetyltransferase</fullName>
    </submittedName>
</protein>
<dbReference type="Gene3D" id="3.40.630.30">
    <property type="match status" value="1"/>
</dbReference>
<evidence type="ECO:0000256" key="1">
    <source>
        <dbReference type="ARBA" id="ARBA00022679"/>
    </source>
</evidence>
<comment type="caution">
    <text evidence="4">The sequence shown here is derived from an EMBL/GenBank/DDBJ whole genome shotgun (WGS) entry which is preliminary data.</text>
</comment>
<keyword evidence="1" id="KW-0808">Transferase</keyword>
<sequence>MNSVEGGIMRIRQATLHDAAAIVALHAKNWQQTYHQSLSAAYLCDQVPQERLALWQTRLQQPAANQRILLAENDGELCGFACAFGGHDARWGTYIDNLHVAANKRRSGVGRHLLAAIAQWNNAVYPALGLYLWTIVINTYAIEFYQACGAETQDLDVWHAPDGSVVPVIRLAWSEARGLMRDLDEYQ</sequence>
<dbReference type="InterPro" id="IPR000182">
    <property type="entry name" value="GNAT_dom"/>
</dbReference>
<dbReference type="Proteomes" id="UP001195660">
    <property type="component" value="Unassembled WGS sequence"/>
</dbReference>
<dbReference type="Pfam" id="PF00583">
    <property type="entry name" value="Acetyltransf_1"/>
    <property type="match status" value="1"/>
</dbReference>
<dbReference type="InterPro" id="IPR050832">
    <property type="entry name" value="Bact_Acetyltransf"/>
</dbReference>
<dbReference type="PROSITE" id="PS51186">
    <property type="entry name" value="GNAT"/>
    <property type="match status" value="1"/>
</dbReference>
<feature type="domain" description="N-acetyltransferase" evidence="3">
    <location>
        <begin position="9"/>
        <end position="172"/>
    </location>
</feature>
<evidence type="ECO:0000259" key="3">
    <source>
        <dbReference type="PROSITE" id="PS51186"/>
    </source>
</evidence>
<name>A0ABS2CDJ1_9NEIS</name>
<organism evidence="4 5">
    <name type="scientific">Deefgea chitinilytica</name>
    <dbReference type="NCBI Taxonomy" id="570276"/>
    <lineage>
        <taxon>Bacteria</taxon>
        <taxon>Pseudomonadati</taxon>
        <taxon>Pseudomonadota</taxon>
        <taxon>Betaproteobacteria</taxon>
        <taxon>Neisseriales</taxon>
        <taxon>Chitinibacteraceae</taxon>
        <taxon>Deefgea</taxon>
    </lineage>
</organism>
<dbReference type="EMBL" id="WOFE01000005">
    <property type="protein sequence ID" value="MBM5572222.1"/>
    <property type="molecule type" value="Genomic_DNA"/>
</dbReference>
<keyword evidence="5" id="KW-1185">Reference proteome</keyword>
<evidence type="ECO:0000256" key="2">
    <source>
        <dbReference type="ARBA" id="ARBA00023315"/>
    </source>
</evidence>
<dbReference type="PANTHER" id="PTHR43877">
    <property type="entry name" value="AMINOALKYLPHOSPHONATE N-ACETYLTRANSFERASE-RELATED-RELATED"/>
    <property type="match status" value="1"/>
</dbReference>
<evidence type="ECO:0000313" key="5">
    <source>
        <dbReference type="Proteomes" id="UP001195660"/>
    </source>
</evidence>
<proteinExistence type="predicted"/>
<evidence type="ECO:0000313" key="4">
    <source>
        <dbReference type="EMBL" id="MBM5572222.1"/>
    </source>
</evidence>
<dbReference type="InterPro" id="IPR016181">
    <property type="entry name" value="Acyl_CoA_acyltransferase"/>
</dbReference>
<dbReference type="CDD" id="cd04301">
    <property type="entry name" value="NAT_SF"/>
    <property type="match status" value="1"/>
</dbReference>